<comment type="caution">
    <text evidence="2">The sequence shown here is derived from an EMBL/GenBank/DDBJ whole genome shotgun (WGS) entry which is preliminary data.</text>
</comment>
<dbReference type="Pfam" id="PF00903">
    <property type="entry name" value="Glyoxalase"/>
    <property type="match status" value="1"/>
</dbReference>
<sequence length="135" mass="15411">MGTSEFSGISHLDLSVSDAEASAAWYMQVLGLRRLRRVDFPKRTMIVLVHELSGLVIGLNQHQDFGGERFDERRAGLDHVGFAVEKREDLDKWQERLEALSVEHSPVADTDTGSALVFRDPDHIQLELWWSKPRQ</sequence>
<dbReference type="PANTHER" id="PTHR36113">
    <property type="entry name" value="LYASE, PUTATIVE-RELATED-RELATED"/>
    <property type="match status" value="1"/>
</dbReference>
<keyword evidence="3" id="KW-1185">Reference proteome</keyword>
<dbReference type="SUPFAM" id="SSF54593">
    <property type="entry name" value="Glyoxalase/Bleomycin resistance protein/Dihydroxybiphenyl dioxygenase"/>
    <property type="match status" value="1"/>
</dbReference>
<feature type="domain" description="VOC" evidence="1">
    <location>
        <begin position="8"/>
        <end position="131"/>
    </location>
</feature>
<keyword evidence="2" id="KW-0808">Transferase</keyword>
<name>A0A0D8FT13_9ACTN</name>
<proteinExistence type="predicted"/>
<dbReference type="Proteomes" id="UP000032336">
    <property type="component" value="Unassembled WGS sequence"/>
</dbReference>
<dbReference type="EMBL" id="JXUW01000022">
    <property type="protein sequence ID" value="KJE76094.1"/>
    <property type="molecule type" value="Genomic_DNA"/>
</dbReference>
<dbReference type="PROSITE" id="PS51819">
    <property type="entry name" value="VOC"/>
    <property type="match status" value="1"/>
</dbReference>
<dbReference type="PANTHER" id="PTHR36113:SF1">
    <property type="entry name" value="GLYOXALASE_BLEOMYCIN RESISTANCE PROTEIN_DIOXYGENASE"/>
    <property type="match status" value="1"/>
</dbReference>
<dbReference type="InterPro" id="IPR004360">
    <property type="entry name" value="Glyas_Fos-R_dOase_dom"/>
</dbReference>
<dbReference type="Gene3D" id="3.10.180.10">
    <property type="entry name" value="2,3-Dihydroxybiphenyl 1,2-Dioxygenase, domain 1"/>
    <property type="match status" value="1"/>
</dbReference>
<dbReference type="GO" id="GO:0016740">
    <property type="term" value="F:transferase activity"/>
    <property type="evidence" value="ECO:0007669"/>
    <property type="project" value="UniProtKB-KW"/>
</dbReference>
<organism evidence="2 3">
    <name type="scientific">Ferrimicrobium acidiphilum DSM 19497</name>
    <dbReference type="NCBI Taxonomy" id="1121877"/>
    <lineage>
        <taxon>Bacteria</taxon>
        <taxon>Bacillati</taxon>
        <taxon>Actinomycetota</taxon>
        <taxon>Acidimicrobiia</taxon>
        <taxon>Acidimicrobiales</taxon>
        <taxon>Acidimicrobiaceae</taxon>
        <taxon>Ferrimicrobium</taxon>
    </lineage>
</organism>
<dbReference type="AlphaFoldDB" id="A0A0D8FT13"/>
<reference evidence="2 3" key="1">
    <citation type="submission" date="2015-01" db="EMBL/GenBank/DDBJ databases">
        <title>Draft genome of the acidophilic iron oxidizer Ferrimicrobium acidiphilum strain T23.</title>
        <authorList>
            <person name="Poehlein A."/>
            <person name="Eisen S."/>
            <person name="Schloemann M."/>
            <person name="Johnson B.D."/>
            <person name="Daniel R."/>
            <person name="Muehling M."/>
        </authorList>
    </citation>
    <scope>NUCLEOTIDE SEQUENCE [LARGE SCALE GENOMIC DNA]</scope>
    <source>
        <strain evidence="2 3">T23</strain>
    </source>
</reference>
<protein>
    <submittedName>
        <fullName evidence="2">Metallothiol transferase FosB</fullName>
    </submittedName>
</protein>
<dbReference type="RefSeq" id="WP_035390172.1">
    <property type="nucleotide sequence ID" value="NZ_JQKF01000020.1"/>
</dbReference>
<dbReference type="GeneID" id="78373248"/>
<dbReference type="eggNOG" id="COG0346">
    <property type="taxonomic scope" value="Bacteria"/>
</dbReference>
<evidence type="ECO:0000313" key="3">
    <source>
        <dbReference type="Proteomes" id="UP000032336"/>
    </source>
</evidence>
<accession>A0A0D8FT13</accession>
<dbReference type="PATRIC" id="fig|1121877.4.peg.2436"/>
<dbReference type="InterPro" id="IPR037523">
    <property type="entry name" value="VOC_core"/>
</dbReference>
<evidence type="ECO:0000313" key="2">
    <source>
        <dbReference type="EMBL" id="KJE76094.1"/>
    </source>
</evidence>
<evidence type="ECO:0000259" key="1">
    <source>
        <dbReference type="PROSITE" id="PS51819"/>
    </source>
</evidence>
<dbReference type="InterPro" id="IPR029068">
    <property type="entry name" value="Glyas_Bleomycin-R_OHBP_Dase"/>
</dbReference>
<dbReference type="OrthoDB" id="317332at2"/>
<dbReference type="InterPro" id="IPR051332">
    <property type="entry name" value="Fosfomycin_Res_Enzymes"/>
</dbReference>
<dbReference type="STRING" id="1121877.FEAC_21850"/>
<gene>
    <name evidence="2" type="primary">fosB</name>
    <name evidence="2" type="ORF">FEAC_21850</name>
</gene>